<accession>A0A382B0H3</accession>
<organism evidence="1">
    <name type="scientific">marine metagenome</name>
    <dbReference type="NCBI Taxonomy" id="408172"/>
    <lineage>
        <taxon>unclassified sequences</taxon>
        <taxon>metagenomes</taxon>
        <taxon>ecological metagenomes</taxon>
    </lineage>
</organism>
<protein>
    <submittedName>
        <fullName evidence="1">Uncharacterized protein</fullName>
    </submittedName>
</protein>
<dbReference type="EMBL" id="UINC01027636">
    <property type="protein sequence ID" value="SVB07209.1"/>
    <property type="molecule type" value="Genomic_DNA"/>
</dbReference>
<name>A0A382B0H3_9ZZZZ</name>
<evidence type="ECO:0000313" key="1">
    <source>
        <dbReference type="EMBL" id="SVB07209.1"/>
    </source>
</evidence>
<proteinExistence type="predicted"/>
<dbReference type="AlphaFoldDB" id="A0A382B0H3"/>
<sequence length="59" mass="7243">MVFQQRPRFRGKKVCLRAHSFYVLRLFVEIMNLIQRLKYKNLSRYAHTRVSLTIFIILE</sequence>
<reference evidence="1" key="1">
    <citation type="submission" date="2018-05" db="EMBL/GenBank/DDBJ databases">
        <authorList>
            <person name="Lanie J.A."/>
            <person name="Ng W.-L."/>
            <person name="Kazmierczak K.M."/>
            <person name="Andrzejewski T.M."/>
            <person name="Davidsen T.M."/>
            <person name="Wayne K.J."/>
            <person name="Tettelin H."/>
            <person name="Glass J.I."/>
            <person name="Rusch D."/>
            <person name="Podicherti R."/>
            <person name="Tsui H.-C.T."/>
            <person name="Winkler M.E."/>
        </authorList>
    </citation>
    <scope>NUCLEOTIDE SEQUENCE</scope>
</reference>
<gene>
    <name evidence="1" type="ORF">METZ01_LOCUS160063</name>
</gene>